<dbReference type="PANTHER" id="PTHR43027:SF2">
    <property type="entry name" value="TRANSPORT PERMEASE PROTEIN"/>
    <property type="match status" value="1"/>
</dbReference>
<dbReference type="InterPro" id="IPR013525">
    <property type="entry name" value="ABC2_TM"/>
</dbReference>
<dbReference type="Proteomes" id="UP000245539">
    <property type="component" value="Unassembled WGS sequence"/>
</dbReference>
<evidence type="ECO:0000256" key="1">
    <source>
        <dbReference type="ARBA" id="ARBA00004141"/>
    </source>
</evidence>
<feature type="transmembrane region" description="Helical" evidence="5">
    <location>
        <begin position="262"/>
        <end position="280"/>
    </location>
</feature>
<feature type="domain" description="ABC transmembrane type-2" evidence="6">
    <location>
        <begin position="115"/>
        <end position="341"/>
    </location>
</feature>
<dbReference type="AlphaFoldDB" id="A0A317CDA6"/>
<evidence type="ECO:0000259" key="6">
    <source>
        <dbReference type="PROSITE" id="PS51012"/>
    </source>
</evidence>
<feature type="transmembrane region" description="Helical" evidence="5">
    <location>
        <begin position="228"/>
        <end position="250"/>
    </location>
</feature>
<dbReference type="RefSeq" id="WP_109838045.1">
    <property type="nucleotide sequence ID" value="NZ_QGKM01000036.1"/>
</dbReference>
<feature type="transmembrane region" description="Helical" evidence="5">
    <location>
        <begin position="316"/>
        <end position="338"/>
    </location>
</feature>
<dbReference type="OrthoDB" id="8988363at2"/>
<reference evidence="7 8" key="1">
    <citation type="submission" date="2018-05" db="EMBL/GenBank/DDBJ databases">
        <title>Leucothrix arctica sp. nov., isolated from Arctic seawater.</title>
        <authorList>
            <person name="Choi A."/>
            <person name="Baek K."/>
        </authorList>
    </citation>
    <scope>NUCLEOTIDE SEQUENCE [LARGE SCALE GENOMIC DNA]</scope>
    <source>
        <strain evidence="7 8">JCM 18388</strain>
    </source>
</reference>
<evidence type="ECO:0000256" key="4">
    <source>
        <dbReference type="ARBA" id="ARBA00023136"/>
    </source>
</evidence>
<feature type="transmembrane region" description="Helical" evidence="5">
    <location>
        <begin position="193"/>
        <end position="216"/>
    </location>
</feature>
<feature type="transmembrane region" description="Helical" evidence="5">
    <location>
        <begin position="21"/>
        <end position="41"/>
    </location>
</feature>
<keyword evidence="5" id="KW-1003">Cell membrane</keyword>
<keyword evidence="2 5" id="KW-0812">Transmembrane</keyword>
<dbReference type="Pfam" id="PF01061">
    <property type="entry name" value="ABC2_membrane"/>
    <property type="match status" value="1"/>
</dbReference>
<evidence type="ECO:0000256" key="5">
    <source>
        <dbReference type="RuleBase" id="RU361157"/>
    </source>
</evidence>
<organism evidence="7 8">
    <name type="scientific">Leucothrix pacifica</name>
    <dbReference type="NCBI Taxonomy" id="1247513"/>
    <lineage>
        <taxon>Bacteria</taxon>
        <taxon>Pseudomonadati</taxon>
        <taxon>Pseudomonadota</taxon>
        <taxon>Gammaproteobacteria</taxon>
        <taxon>Thiotrichales</taxon>
        <taxon>Thiotrichaceae</taxon>
        <taxon>Leucothrix</taxon>
    </lineage>
</organism>
<comment type="similarity">
    <text evidence="5">Belongs to the ABC-2 integral membrane protein family.</text>
</comment>
<feature type="transmembrane region" description="Helical" evidence="5">
    <location>
        <begin position="149"/>
        <end position="172"/>
    </location>
</feature>
<dbReference type="GO" id="GO:0005886">
    <property type="term" value="C:plasma membrane"/>
    <property type="evidence" value="ECO:0007669"/>
    <property type="project" value="UniProtKB-SubCell"/>
</dbReference>
<keyword evidence="8" id="KW-1185">Reference proteome</keyword>
<sequence>MIKRILAMLHARNLEFMRDRSSLAWNIILPVLLVFGLAFTFSGENKDQYKVAVMAEGLLVNAEPDESLHPLLKTDYITFYGVDDQSETVKKVSRHQVDMLLDLRPDQMHYWVNNDAVNGYFMRRLLAGSGGPTVTEKAVTGKQVRYVDWVVPGILGMNIMFGCLFGVGYVIVRYRKSGYLKRVSATPLSATEFLIAQILSRLMIVVATTVLVFAGTNFFMDFRVVGSYLSLLVVLIIGTFTLLSLGLLVASRVKSEELAGGLLNMLTWPMMLLSGVWFSMEGAHPYLQKFAELSPLTHMLKAARAIMIDGASLMGVSYNLVVLLIMGVVFIVLGAKLFKWTTD</sequence>
<name>A0A317CDA6_9GAMM</name>
<accession>A0A317CDA6</accession>
<dbReference type="InterPro" id="IPR052902">
    <property type="entry name" value="ABC-2_transporter"/>
</dbReference>
<proteinExistence type="inferred from homology"/>
<dbReference type="GO" id="GO:0140359">
    <property type="term" value="F:ABC-type transporter activity"/>
    <property type="evidence" value="ECO:0007669"/>
    <property type="project" value="InterPro"/>
</dbReference>
<protein>
    <recommendedName>
        <fullName evidence="5">Transport permease protein</fullName>
    </recommendedName>
</protein>
<evidence type="ECO:0000256" key="3">
    <source>
        <dbReference type="ARBA" id="ARBA00022989"/>
    </source>
</evidence>
<dbReference type="PANTHER" id="PTHR43027">
    <property type="entry name" value="DOXORUBICIN RESISTANCE ABC TRANSPORTER PERMEASE PROTEIN DRRC-RELATED"/>
    <property type="match status" value="1"/>
</dbReference>
<keyword evidence="3 5" id="KW-1133">Transmembrane helix</keyword>
<comment type="caution">
    <text evidence="7">The sequence shown here is derived from an EMBL/GenBank/DDBJ whole genome shotgun (WGS) entry which is preliminary data.</text>
</comment>
<evidence type="ECO:0000313" key="7">
    <source>
        <dbReference type="EMBL" id="PWQ96655.1"/>
    </source>
</evidence>
<dbReference type="PROSITE" id="PS51012">
    <property type="entry name" value="ABC_TM2"/>
    <property type="match status" value="1"/>
</dbReference>
<comment type="subcellular location">
    <subcellularLocation>
        <location evidence="5">Cell inner membrane</location>
        <topology evidence="5">Multi-pass membrane protein</topology>
    </subcellularLocation>
    <subcellularLocation>
        <location evidence="1">Membrane</location>
        <topology evidence="1">Multi-pass membrane protein</topology>
    </subcellularLocation>
</comment>
<keyword evidence="5" id="KW-0813">Transport</keyword>
<keyword evidence="4 5" id="KW-0472">Membrane</keyword>
<dbReference type="InterPro" id="IPR047817">
    <property type="entry name" value="ABC2_TM_bact-type"/>
</dbReference>
<gene>
    <name evidence="7" type="ORF">DKW60_12795</name>
</gene>
<dbReference type="EMBL" id="QGKM01000036">
    <property type="protein sequence ID" value="PWQ96655.1"/>
    <property type="molecule type" value="Genomic_DNA"/>
</dbReference>
<evidence type="ECO:0000313" key="8">
    <source>
        <dbReference type="Proteomes" id="UP000245539"/>
    </source>
</evidence>
<evidence type="ECO:0000256" key="2">
    <source>
        <dbReference type="ARBA" id="ARBA00022692"/>
    </source>
</evidence>